<reference evidence="1" key="1">
    <citation type="submission" date="2022-01" db="EMBL/GenBank/DDBJ databases">
        <title>Genome-Based Taxonomic Classification of the Phylum Actinobacteria.</title>
        <authorList>
            <person name="Gao Y."/>
        </authorList>
    </citation>
    <scope>NUCLEOTIDE SEQUENCE</scope>
    <source>
        <strain evidence="1">KLBMP 8922</strain>
    </source>
</reference>
<dbReference type="Proteomes" id="UP001165378">
    <property type="component" value="Unassembled WGS sequence"/>
</dbReference>
<accession>A0AA41U0J3</accession>
<dbReference type="AlphaFoldDB" id="A0AA41U0J3"/>
<protein>
    <submittedName>
        <fullName evidence="1">Uncharacterized protein</fullName>
    </submittedName>
</protein>
<sequence length="153" mass="16310">MKYVVAAAKAPTVDACRHALGERPDVEFRVGSAPETGADCDAAIVSWPPAHDRYGGFPKAGAAQVLVNERGDGAPGFILATPPPQASSYGPADSDVEDQALRILDACVAEFLREFPESREDAKILIHLEGAALDHPDLGPPLKGIREFLDRPR</sequence>
<keyword evidence="2" id="KW-1185">Reference proteome</keyword>
<evidence type="ECO:0000313" key="1">
    <source>
        <dbReference type="EMBL" id="MCF2528510.1"/>
    </source>
</evidence>
<gene>
    <name evidence="1" type="ORF">LZ495_14945</name>
</gene>
<proteinExistence type="predicted"/>
<organism evidence="1 2">
    <name type="scientific">Yinghuangia soli</name>
    <dbReference type="NCBI Taxonomy" id="2908204"/>
    <lineage>
        <taxon>Bacteria</taxon>
        <taxon>Bacillati</taxon>
        <taxon>Actinomycetota</taxon>
        <taxon>Actinomycetes</taxon>
        <taxon>Kitasatosporales</taxon>
        <taxon>Streptomycetaceae</taxon>
        <taxon>Yinghuangia</taxon>
    </lineage>
</organism>
<name>A0AA41U0J3_9ACTN</name>
<dbReference type="RefSeq" id="WP_235052679.1">
    <property type="nucleotide sequence ID" value="NZ_JAKFHA010000007.1"/>
</dbReference>
<dbReference type="EMBL" id="JAKFHA010000007">
    <property type="protein sequence ID" value="MCF2528510.1"/>
    <property type="molecule type" value="Genomic_DNA"/>
</dbReference>
<comment type="caution">
    <text evidence="1">The sequence shown here is derived from an EMBL/GenBank/DDBJ whole genome shotgun (WGS) entry which is preliminary data.</text>
</comment>
<evidence type="ECO:0000313" key="2">
    <source>
        <dbReference type="Proteomes" id="UP001165378"/>
    </source>
</evidence>